<evidence type="ECO:0000259" key="15">
    <source>
        <dbReference type="Pfam" id="PF01207"/>
    </source>
</evidence>
<dbReference type="InterPro" id="IPR024036">
    <property type="entry name" value="tRNA-dHydroUridine_Synthase_C"/>
</dbReference>
<comment type="catalytic activity">
    <reaction evidence="10">
        <text>a 5,6-dihydrouridine in tRNA + NADP(+) = a uridine in tRNA + NADPH + H(+)</text>
        <dbReference type="Rhea" id="RHEA:23624"/>
        <dbReference type="Rhea" id="RHEA-COMP:13339"/>
        <dbReference type="Rhea" id="RHEA-COMP:13887"/>
        <dbReference type="ChEBI" id="CHEBI:15378"/>
        <dbReference type="ChEBI" id="CHEBI:57783"/>
        <dbReference type="ChEBI" id="CHEBI:58349"/>
        <dbReference type="ChEBI" id="CHEBI:65315"/>
        <dbReference type="ChEBI" id="CHEBI:74443"/>
    </reaction>
</comment>
<keyword evidence="3" id="KW-0820">tRNA-binding</keyword>
<dbReference type="OrthoDB" id="9764501at2"/>
<comment type="caution">
    <text evidence="16">The sequence shown here is derived from an EMBL/GenBank/DDBJ whole genome shotgun (WGS) entry which is preliminary data.</text>
</comment>
<keyword evidence="5 12" id="KW-0288">FMN</keyword>
<organism evidence="16 17">
    <name type="scientific">Trichloromonas acetexigens</name>
    <dbReference type="NCBI Taxonomy" id="38815"/>
    <lineage>
        <taxon>Bacteria</taxon>
        <taxon>Pseudomonadati</taxon>
        <taxon>Thermodesulfobacteriota</taxon>
        <taxon>Desulfuromonadia</taxon>
        <taxon>Desulfuromonadales</taxon>
        <taxon>Trichloromonadaceae</taxon>
        <taxon>Trichloromonas</taxon>
    </lineage>
</organism>
<evidence type="ECO:0000256" key="3">
    <source>
        <dbReference type="ARBA" id="ARBA00022555"/>
    </source>
</evidence>
<feature type="binding site" evidence="14">
    <location>
        <begin position="223"/>
        <end position="224"/>
    </location>
    <ligand>
        <name>FMN</name>
        <dbReference type="ChEBI" id="CHEBI:58210"/>
    </ligand>
</feature>
<accession>A0A550JDH2</accession>
<keyword evidence="8" id="KW-0694">RNA-binding</keyword>
<evidence type="ECO:0000256" key="5">
    <source>
        <dbReference type="ARBA" id="ARBA00022643"/>
    </source>
</evidence>
<evidence type="ECO:0000313" key="16">
    <source>
        <dbReference type="EMBL" id="TRO81253.1"/>
    </source>
</evidence>
<dbReference type="Proteomes" id="UP000317155">
    <property type="component" value="Unassembled WGS sequence"/>
</dbReference>
<dbReference type="InterPro" id="IPR001269">
    <property type="entry name" value="DUS_fam"/>
</dbReference>
<evidence type="ECO:0000313" key="17">
    <source>
        <dbReference type="Proteomes" id="UP000317155"/>
    </source>
</evidence>
<evidence type="ECO:0000256" key="9">
    <source>
        <dbReference type="ARBA" id="ARBA00023002"/>
    </source>
</evidence>
<dbReference type="EMBL" id="VJVV01000006">
    <property type="protein sequence ID" value="TRO81253.1"/>
    <property type="molecule type" value="Genomic_DNA"/>
</dbReference>
<evidence type="ECO:0000256" key="12">
    <source>
        <dbReference type="PIRNR" id="PIRNR006621"/>
    </source>
</evidence>
<keyword evidence="7" id="KW-0521">NADP</keyword>
<keyword evidence="9 12" id="KW-0560">Oxidoreductase</keyword>
<feature type="active site" description="Proton donor" evidence="13">
    <location>
        <position position="99"/>
    </location>
</feature>
<dbReference type="PIRSF" id="PIRSF006621">
    <property type="entry name" value="Dus"/>
    <property type="match status" value="1"/>
</dbReference>
<comment type="catalytic activity">
    <reaction evidence="11">
        <text>a 5,6-dihydrouridine in tRNA + NAD(+) = a uridine in tRNA + NADH + H(+)</text>
        <dbReference type="Rhea" id="RHEA:54452"/>
        <dbReference type="Rhea" id="RHEA-COMP:13339"/>
        <dbReference type="Rhea" id="RHEA-COMP:13887"/>
        <dbReference type="ChEBI" id="CHEBI:15378"/>
        <dbReference type="ChEBI" id="CHEBI:57540"/>
        <dbReference type="ChEBI" id="CHEBI:57945"/>
        <dbReference type="ChEBI" id="CHEBI:65315"/>
        <dbReference type="ChEBI" id="CHEBI:74443"/>
    </reaction>
</comment>
<evidence type="ECO:0000256" key="14">
    <source>
        <dbReference type="PIRSR" id="PIRSR006621-2"/>
    </source>
</evidence>
<dbReference type="EC" id="1.3.1.-" evidence="12"/>
<dbReference type="AlphaFoldDB" id="A0A550JDH2"/>
<dbReference type="Gene3D" id="1.10.1200.80">
    <property type="entry name" value="Putative flavin oxidoreducatase, domain 2"/>
    <property type="match status" value="1"/>
</dbReference>
<evidence type="ECO:0000256" key="7">
    <source>
        <dbReference type="ARBA" id="ARBA00022857"/>
    </source>
</evidence>
<comment type="function">
    <text evidence="2 12">Catalyzes the synthesis of 5,6-dihydrouridine (D), a modified base found in the D-loop of most tRNAs, via the reduction of the C5-C6 double bond in target uridines.</text>
</comment>
<feature type="binding site" evidence="14">
    <location>
        <begin position="16"/>
        <end position="18"/>
    </location>
    <ligand>
        <name>FMN</name>
        <dbReference type="ChEBI" id="CHEBI:58210"/>
    </ligand>
</feature>
<comment type="cofactor">
    <cofactor evidence="1 12 14">
        <name>FMN</name>
        <dbReference type="ChEBI" id="CHEBI:58210"/>
    </cofactor>
</comment>
<dbReference type="GO" id="GO:0000049">
    <property type="term" value="F:tRNA binding"/>
    <property type="evidence" value="ECO:0007669"/>
    <property type="project" value="UniProtKB-KW"/>
</dbReference>
<dbReference type="InterPro" id="IPR035587">
    <property type="entry name" value="DUS-like_FMN-bd"/>
</dbReference>
<dbReference type="InterPro" id="IPR013785">
    <property type="entry name" value="Aldolase_TIM"/>
</dbReference>
<evidence type="ECO:0000256" key="13">
    <source>
        <dbReference type="PIRSR" id="PIRSR006621-1"/>
    </source>
</evidence>
<dbReference type="NCBIfam" id="TIGR00737">
    <property type="entry name" value="nifR3_yhdG"/>
    <property type="match status" value="1"/>
</dbReference>
<evidence type="ECO:0000256" key="11">
    <source>
        <dbReference type="ARBA" id="ARBA00048802"/>
    </source>
</evidence>
<feature type="binding site" evidence="14">
    <location>
        <position position="168"/>
    </location>
    <ligand>
        <name>FMN</name>
        <dbReference type="ChEBI" id="CHEBI:58210"/>
    </ligand>
</feature>
<dbReference type="SUPFAM" id="SSF51395">
    <property type="entry name" value="FMN-linked oxidoreductases"/>
    <property type="match status" value="1"/>
</dbReference>
<feature type="binding site" evidence="14">
    <location>
        <position position="138"/>
    </location>
    <ligand>
        <name>FMN</name>
        <dbReference type="ChEBI" id="CHEBI:58210"/>
    </ligand>
</feature>
<dbReference type="PROSITE" id="PS01136">
    <property type="entry name" value="UPF0034"/>
    <property type="match status" value="1"/>
</dbReference>
<evidence type="ECO:0000256" key="2">
    <source>
        <dbReference type="ARBA" id="ARBA00002790"/>
    </source>
</evidence>
<feature type="binding site" evidence="14">
    <location>
        <position position="70"/>
    </location>
    <ligand>
        <name>FMN</name>
        <dbReference type="ChEBI" id="CHEBI:58210"/>
    </ligand>
</feature>
<evidence type="ECO:0000256" key="10">
    <source>
        <dbReference type="ARBA" id="ARBA00048205"/>
    </source>
</evidence>
<keyword evidence="6 12" id="KW-0819">tRNA processing</keyword>
<dbReference type="PANTHER" id="PTHR45846">
    <property type="entry name" value="TRNA-DIHYDROURIDINE(47) SYNTHASE [NAD(P)(+)]-LIKE"/>
    <property type="match status" value="1"/>
</dbReference>
<dbReference type="RefSeq" id="WP_092057983.1">
    <property type="nucleotide sequence ID" value="NZ_FOJJ01000038.1"/>
</dbReference>
<dbReference type="Pfam" id="PF01207">
    <property type="entry name" value="Dus"/>
    <property type="match status" value="1"/>
</dbReference>
<dbReference type="GO" id="GO:0050660">
    <property type="term" value="F:flavin adenine dinucleotide binding"/>
    <property type="evidence" value="ECO:0007669"/>
    <property type="project" value="InterPro"/>
</dbReference>
<name>A0A550JDH2_9BACT</name>
<evidence type="ECO:0000256" key="4">
    <source>
        <dbReference type="ARBA" id="ARBA00022630"/>
    </source>
</evidence>
<comment type="similarity">
    <text evidence="12">Belongs to the dus family.</text>
</comment>
<dbReference type="PANTHER" id="PTHR45846:SF1">
    <property type="entry name" value="TRNA-DIHYDROURIDINE(47) SYNTHASE [NAD(P)(+)]-LIKE"/>
    <property type="match status" value="1"/>
</dbReference>
<evidence type="ECO:0000256" key="1">
    <source>
        <dbReference type="ARBA" id="ARBA00001917"/>
    </source>
</evidence>
<protein>
    <recommendedName>
        <fullName evidence="12">tRNA-dihydrouridine synthase</fullName>
        <ecNumber evidence="12">1.3.1.-</ecNumber>
    </recommendedName>
</protein>
<dbReference type="InterPro" id="IPR018517">
    <property type="entry name" value="tRNA_hU_synthase_CS"/>
</dbReference>
<dbReference type="Gene3D" id="3.20.20.70">
    <property type="entry name" value="Aldolase class I"/>
    <property type="match status" value="1"/>
</dbReference>
<dbReference type="CDD" id="cd02801">
    <property type="entry name" value="DUS_like_FMN"/>
    <property type="match status" value="1"/>
</dbReference>
<keyword evidence="4 12" id="KW-0285">Flavoprotein</keyword>
<keyword evidence="17" id="KW-1185">Reference proteome</keyword>
<keyword evidence="14" id="KW-0547">Nucleotide-binding</keyword>
<evidence type="ECO:0000256" key="6">
    <source>
        <dbReference type="ARBA" id="ARBA00022694"/>
    </source>
</evidence>
<reference evidence="16 17" key="1">
    <citation type="submission" date="2019-07" db="EMBL/GenBank/DDBJ databases">
        <title>Insights of Desulfuromonas acetexigens electromicrobiology.</title>
        <authorList>
            <person name="Katuri K."/>
            <person name="Sapireddy V."/>
            <person name="Shaw D.R."/>
            <person name="Saikaly P."/>
        </authorList>
    </citation>
    <scope>NUCLEOTIDE SEQUENCE [LARGE SCALE GENOMIC DNA]</scope>
    <source>
        <strain evidence="16 17">2873</strain>
    </source>
</reference>
<proteinExistence type="inferred from homology"/>
<sequence length="326" mass="35653">MIIHKLSLANNIWLAPMAGISNLPYRRIMKSFGAGLVFSEMISANGLCRGGKQTRELLISSPDERPLGIQLFGEDPLVLARAATLAEGDADLIDINLGCPVKKVVRSGAGSALLRNPTQIAAIVAAVRRATHLPLTVKIRSGWALDSVNYLETAHIAETEGADAVTLHPRTRCQGFSGHSDWEHLRKLKAAVKIPVIGSGDIFTAEDAVRMLQQTGCDGVMIGRGGYGNPWLIRDIKTRLDGRPAPPPPPSPTERMAVAFQHLHLHFESFGPRKTLLDMRKHLCWYSRGLAEAATFRAAINHARTMGEMEDIMRNFFLAAQSRIEG</sequence>
<dbReference type="InterPro" id="IPR004652">
    <property type="entry name" value="DusB-like"/>
</dbReference>
<dbReference type="GO" id="GO:0017150">
    <property type="term" value="F:tRNA dihydrouridine synthase activity"/>
    <property type="evidence" value="ECO:0007669"/>
    <property type="project" value="InterPro"/>
</dbReference>
<evidence type="ECO:0000256" key="8">
    <source>
        <dbReference type="ARBA" id="ARBA00022884"/>
    </source>
</evidence>
<feature type="domain" description="DUS-like FMN-binding" evidence="15">
    <location>
        <begin position="14"/>
        <end position="314"/>
    </location>
</feature>
<gene>
    <name evidence="16" type="primary">dusB</name>
    <name evidence="16" type="ORF">FL622_10120</name>
</gene>